<dbReference type="CDD" id="cd00707">
    <property type="entry name" value="Pancreat_lipase_like"/>
    <property type="match status" value="1"/>
</dbReference>
<reference evidence="8" key="1">
    <citation type="journal article" date="2020" name="Cell">
        <title>Large-Scale Comparative Analyses of Tick Genomes Elucidate Their Genetic Diversity and Vector Capacities.</title>
        <authorList>
            <consortium name="Tick Genome and Microbiome Consortium (TIGMIC)"/>
            <person name="Jia N."/>
            <person name="Wang J."/>
            <person name="Shi W."/>
            <person name="Du L."/>
            <person name="Sun Y."/>
            <person name="Zhan W."/>
            <person name="Jiang J.F."/>
            <person name="Wang Q."/>
            <person name="Zhang B."/>
            <person name="Ji P."/>
            <person name="Bell-Sakyi L."/>
            <person name="Cui X.M."/>
            <person name="Yuan T.T."/>
            <person name="Jiang B.G."/>
            <person name="Yang W.F."/>
            <person name="Lam T.T."/>
            <person name="Chang Q.C."/>
            <person name="Ding S.J."/>
            <person name="Wang X.J."/>
            <person name="Zhu J.G."/>
            <person name="Ruan X.D."/>
            <person name="Zhao L."/>
            <person name="Wei J.T."/>
            <person name="Ye R.Z."/>
            <person name="Que T.C."/>
            <person name="Du C.H."/>
            <person name="Zhou Y.H."/>
            <person name="Cheng J.X."/>
            <person name="Dai P.F."/>
            <person name="Guo W.B."/>
            <person name="Han X.H."/>
            <person name="Huang E.J."/>
            <person name="Li L.F."/>
            <person name="Wei W."/>
            <person name="Gao Y.C."/>
            <person name="Liu J.Z."/>
            <person name="Shao H.Z."/>
            <person name="Wang X."/>
            <person name="Wang C.C."/>
            <person name="Yang T.C."/>
            <person name="Huo Q.B."/>
            <person name="Li W."/>
            <person name="Chen H.Y."/>
            <person name="Chen S.E."/>
            <person name="Zhou L.G."/>
            <person name="Ni X.B."/>
            <person name="Tian J.H."/>
            <person name="Sheng Y."/>
            <person name="Liu T."/>
            <person name="Pan Y.S."/>
            <person name="Xia L.Y."/>
            <person name="Li J."/>
            <person name="Zhao F."/>
            <person name="Cao W.C."/>
        </authorList>
    </citation>
    <scope>NUCLEOTIDE SEQUENCE</scope>
    <source>
        <strain evidence="8">Rsan-2018</strain>
    </source>
</reference>
<dbReference type="GO" id="GO:0016298">
    <property type="term" value="F:lipase activity"/>
    <property type="evidence" value="ECO:0007669"/>
    <property type="project" value="InterPro"/>
</dbReference>
<dbReference type="InterPro" id="IPR033906">
    <property type="entry name" value="Lipase_N"/>
</dbReference>
<feature type="active site" description="Charge relay system" evidence="4">
    <location>
        <position position="271"/>
    </location>
</feature>
<dbReference type="GO" id="GO:0052689">
    <property type="term" value="F:carboxylic ester hydrolase activity"/>
    <property type="evidence" value="ECO:0007669"/>
    <property type="project" value="InterPro"/>
</dbReference>
<dbReference type="InterPro" id="IPR016272">
    <property type="entry name" value="Lipase_LIPH"/>
</dbReference>
<dbReference type="InterPro" id="IPR013818">
    <property type="entry name" value="Lipase"/>
</dbReference>
<dbReference type="Gene3D" id="3.40.50.1820">
    <property type="entry name" value="alpha/beta hydrolase"/>
    <property type="match status" value="1"/>
</dbReference>
<dbReference type="PIRSF" id="PIRSF000865">
    <property type="entry name" value="Lipoprotein_lipase_LIPH"/>
    <property type="match status" value="1"/>
</dbReference>
<evidence type="ECO:0000313" key="8">
    <source>
        <dbReference type="EMBL" id="KAH7934930.1"/>
    </source>
</evidence>
<evidence type="ECO:0000256" key="2">
    <source>
        <dbReference type="ARBA" id="ARBA00010701"/>
    </source>
</evidence>
<feature type="binding site" evidence="5">
    <location>
        <position position="201"/>
    </location>
    <ligand>
        <name>Ca(2+)</name>
        <dbReference type="ChEBI" id="CHEBI:29108"/>
    </ligand>
</feature>
<feature type="binding site" evidence="5">
    <location>
        <position position="198"/>
    </location>
    <ligand>
        <name>Ca(2+)</name>
        <dbReference type="ChEBI" id="CHEBI:29108"/>
    </ligand>
</feature>
<keyword evidence="5" id="KW-0479">Metal-binding</keyword>
<dbReference type="FunFam" id="3.40.50.1820:FF:000714">
    <property type="entry name" value="Triacylglycerol lipase, putative"/>
    <property type="match status" value="1"/>
</dbReference>
<evidence type="ECO:0000259" key="7">
    <source>
        <dbReference type="Pfam" id="PF00151"/>
    </source>
</evidence>
<dbReference type="Proteomes" id="UP000821837">
    <property type="component" value="Unassembled WGS sequence"/>
</dbReference>
<dbReference type="Pfam" id="PF00151">
    <property type="entry name" value="Lipase"/>
    <property type="match status" value="1"/>
</dbReference>
<sequence>MSSCYGDLGCLNLTGFYDPKVRFVNAMPWSRAKIDTHFQLYTRLQPDVPDVFAWNVTADQLRQSAFDPRLETKLFAHGFLQIIKVPDYPMRTIRDALLQVGDFNVILVDWASGSKYDYIQATANTRVVGLEIARLIYLLQVMRLAFGVTPDRFHVLGHSLGSHVAGYAGQKLRSLGRITGLDPAEPFFEGMSPLVRLDPGDAIFVDAIHTDGKRFTVPLPTVGLGMIDPVAHIDFYPNGGVTQPGCEKVIKNFSLKNGAFQGLRESVTCRHERANQFVAEALVTEASRDLGQCAFVAYACASYEKFLSGKCADCGPDGTGCAVMGLSSIASRPQQGTVKMYIQTSQEAPFCLYHYHVVVLLDSLSSPISGKLSLQLTGQEGQATLTLSKTDERFASGSQFTYLCTTQTRLGDILEGSLSVHSAGRGHSGELAIRRVDVSLMNSVAVARSLANLANLGHRSAADVGPHLGIDTGLRLADVMATDIGPT</sequence>
<evidence type="ECO:0000256" key="4">
    <source>
        <dbReference type="PIRSR" id="PIRSR000865-1"/>
    </source>
</evidence>
<evidence type="ECO:0000256" key="6">
    <source>
        <dbReference type="RuleBase" id="RU004262"/>
    </source>
</evidence>
<dbReference type="PRINTS" id="PR00821">
    <property type="entry name" value="TAGLIPASE"/>
</dbReference>
<dbReference type="GO" id="GO:0046872">
    <property type="term" value="F:metal ion binding"/>
    <property type="evidence" value="ECO:0007669"/>
    <property type="project" value="UniProtKB-KW"/>
</dbReference>
<gene>
    <name evidence="8" type="ORF">HPB52_002002</name>
</gene>
<dbReference type="InterPro" id="IPR000734">
    <property type="entry name" value="TAG_lipase"/>
</dbReference>
<feature type="active site" description="Nucleophile" evidence="4">
    <location>
        <position position="159"/>
    </location>
</feature>
<comment type="caution">
    <text evidence="8">The sequence shown here is derived from an EMBL/GenBank/DDBJ whole genome shotgun (WGS) entry which is preliminary data.</text>
</comment>
<proteinExistence type="inferred from homology"/>
<comment type="subcellular location">
    <subcellularLocation>
        <location evidence="1">Secreted</location>
    </subcellularLocation>
</comment>
<dbReference type="PANTHER" id="PTHR11610">
    <property type="entry name" value="LIPASE"/>
    <property type="match status" value="1"/>
</dbReference>
<dbReference type="VEuPathDB" id="VectorBase:RSAN_044114"/>
<accession>A0A9D4PC03</accession>
<dbReference type="InterPro" id="IPR029058">
    <property type="entry name" value="AB_hydrolase_fold"/>
</dbReference>
<keyword evidence="9" id="KW-1185">Reference proteome</keyword>
<keyword evidence="3" id="KW-0964">Secreted</keyword>
<feature type="active site" description="Charge relay system" evidence="4">
    <location>
        <position position="182"/>
    </location>
</feature>
<evidence type="ECO:0000256" key="3">
    <source>
        <dbReference type="ARBA" id="ARBA00022525"/>
    </source>
</evidence>
<protein>
    <recommendedName>
        <fullName evidence="7">Lipase domain-containing protein</fullName>
    </recommendedName>
</protein>
<organism evidence="8 9">
    <name type="scientific">Rhipicephalus sanguineus</name>
    <name type="common">Brown dog tick</name>
    <name type="synonym">Ixodes sanguineus</name>
    <dbReference type="NCBI Taxonomy" id="34632"/>
    <lineage>
        <taxon>Eukaryota</taxon>
        <taxon>Metazoa</taxon>
        <taxon>Ecdysozoa</taxon>
        <taxon>Arthropoda</taxon>
        <taxon>Chelicerata</taxon>
        <taxon>Arachnida</taxon>
        <taxon>Acari</taxon>
        <taxon>Parasitiformes</taxon>
        <taxon>Ixodida</taxon>
        <taxon>Ixodoidea</taxon>
        <taxon>Ixodidae</taxon>
        <taxon>Rhipicephalinae</taxon>
        <taxon>Rhipicephalus</taxon>
        <taxon>Rhipicephalus</taxon>
    </lineage>
</organism>
<evidence type="ECO:0000313" key="9">
    <source>
        <dbReference type="Proteomes" id="UP000821837"/>
    </source>
</evidence>
<comment type="similarity">
    <text evidence="2 6">Belongs to the AB hydrolase superfamily. Lipase family.</text>
</comment>
<dbReference type="EMBL" id="JABSTV010001255">
    <property type="protein sequence ID" value="KAH7934930.1"/>
    <property type="molecule type" value="Genomic_DNA"/>
</dbReference>
<dbReference type="GO" id="GO:0016042">
    <property type="term" value="P:lipid catabolic process"/>
    <property type="evidence" value="ECO:0007669"/>
    <property type="project" value="TreeGrafter"/>
</dbReference>
<reference evidence="8" key="2">
    <citation type="submission" date="2021-09" db="EMBL/GenBank/DDBJ databases">
        <authorList>
            <person name="Jia N."/>
            <person name="Wang J."/>
            <person name="Shi W."/>
            <person name="Du L."/>
            <person name="Sun Y."/>
            <person name="Zhan W."/>
            <person name="Jiang J."/>
            <person name="Wang Q."/>
            <person name="Zhang B."/>
            <person name="Ji P."/>
            <person name="Sakyi L.B."/>
            <person name="Cui X."/>
            <person name="Yuan T."/>
            <person name="Jiang B."/>
            <person name="Yang W."/>
            <person name="Lam T.T.-Y."/>
            <person name="Chang Q."/>
            <person name="Ding S."/>
            <person name="Wang X."/>
            <person name="Zhu J."/>
            <person name="Ruan X."/>
            <person name="Zhao L."/>
            <person name="Wei J."/>
            <person name="Que T."/>
            <person name="Du C."/>
            <person name="Cheng J."/>
            <person name="Dai P."/>
            <person name="Han X."/>
            <person name="Huang E."/>
            <person name="Gao Y."/>
            <person name="Liu J."/>
            <person name="Shao H."/>
            <person name="Ye R."/>
            <person name="Li L."/>
            <person name="Wei W."/>
            <person name="Wang X."/>
            <person name="Wang C."/>
            <person name="Huo Q."/>
            <person name="Li W."/>
            <person name="Guo W."/>
            <person name="Chen H."/>
            <person name="Chen S."/>
            <person name="Zhou L."/>
            <person name="Zhou L."/>
            <person name="Ni X."/>
            <person name="Tian J."/>
            <person name="Zhou Y."/>
            <person name="Sheng Y."/>
            <person name="Liu T."/>
            <person name="Pan Y."/>
            <person name="Xia L."/>
            <person name="Li J."/>
            <person name="Zhao F."/>
            <person name="Cao W."/>
        </authorList>
    </citation>
    <scope>NUCLEOTIDE SEQUENCE</scope>
    <source>
        <strain evidence="8">Rsan-2018</strain>
        <tissue evidence="8">Larvae</tissue>
    </source>
</reference>
<name>A0A9D4PC03_RHISA</name>
<evidence type="ECO:0000256" key="1">
    <source>
        <dbReference type="ARBA" id="ARBA00004613"/>
    </source>
</evidence>
<dbReference type="AlphaFoldDB" id="A0A9D4PC03"/>
<feature type="domain" description="Lipase" evidence="7">
    <location>
        <begin position="3"/>
        <end position="350"/>
    </location>
</feature>
<dbReference type="SUPFAM" id="SSF53474">
    <property type="entry name" value="alpha/beta-Hydrolases"/>
    <property type="match status" value="1"/>
</dbReference>
<keyword evidence="5" id="KW-0106">Calcium</keyword>
<dbReference type="GO" id="GO:0005615">
    <property type="term" value="C:extracellular space"/>
    <property type="evidence" value="ECO:0007669"/>
    <property type="project" value="TreeGrafter"/>
</dbReference>
<feature type="binding site" evidence="5">
    <location>
        <position position="196"/>
    </location>
    <ligand>
        <name>Ca(2+)</name>
        <dbReference type="ChEBI" id="CHEBI:29108"/>
    </ligand>
</feature>
<evidence type="ECO:0000256" key="5">
    <source>
        <dbReference type="PIRSR" id="PIRSR000865-2"/>
    </source>
</evidence>